<keyword evidence="4" id="KW-1185">Reference proteome</keyword>
<dbReference type="InterPro" id="IPR005031">
    <property type="entry name" value="COQ10_START"/>
</dbReference>
<dbReference type="CDD" id="cd07817">
    <property type="entry name" value="SRPBCC_8"/>
    <property type="match status" value="1"/>
</dbReference>
<dbReference type="PANTHER" id="PTHR33824">
    <property type="entry name" value="POLYKETIDE CYCLASE/DEHYDRASE AND LIPID TRANSPORT SUPERFAMILY PROTEIN"/>
    <property type="match status" value="1"/>
</dbReference>
<dbReference type="RefSeq" id="WP_271279090.1">
    <property type="nucleotide sequence ID" value="NZ_BAABFD010000009.1"/>
</dbReference>
<dbReference type="EMBL" id="JAPNUD010000140">
    <property type="protein sequence ID" value="MDA0645464.1"/>
    <property type="molecule type" value="Genomic_DNA"/>
</dbReference>
<evidence type="ECO:0000256" key="1">
    <source>
        <dbReference type="SAM" id="MobiDB-lite"/>
    </source>
</evidence>
<evidence type="ECO:0000313" key="3">
    <source>
        <dbReference type="EMBL" id="MDA0645464.1"/>
    </source>
</evidence>
<accession>A0ABT4T7S9</accession>
<name>A0ABT4T7S9_9ACTN</name>
<dbReference type="SUPFAM" id="SSF55961">
    <property type="entry name" value="Bet v1-like"/>
    <property type="match status" value="1"/>
</dbReference>
<dbReference type="InterPro" id="IPR047137">
    <property type="entry name" value="ORF3"/>
</dbReference>
<dbReference type="Pfam" id="PF03364">
    <property type="entry name" value="Polyketide_cyc"/>
    <property type="match status" value="1"/>
</dbReference>
<comment type="caution">
    <text evidence="3">The sequence shown here is derived from an EMBL/GenBank/DDBJ whole genome shotgun (WGS) entry which is preliminary data.</text>
</comment>
<feature type="region of interest" description="Disordered" evidence="1">
    <location>
        <begin position="1"/>
        <end position="47"/>
    </location>
</feature>
<feature type="compositionally biased region" description="Acidic residues" evidence="1">
    <location>
        <begin position="351"/>
        <end position="410"/>
    </location>
</feature>
<protein>
    <submittedName>
        <fullName evidence="3">SRPBCC family protein</fullName>
    </submittedName>
</protein>
<feature type="domain" description="Coenzyme Q-binding protein COQ10 START" evidence="2">
    <location>
        <begin position="166"/>
        <end position="286"/>
    </location>
</feature>
<proteinExistence type="predicted"/>
<dbReference type="Proteomes" id="UP001212498">
    <property type="component" value="Unassembled WGS sequence"/>
</dbReference>
<dbReference type="Gene3D" id="3.30.530.20">
    <property type="match status" value="1"/>
</dbReference>
<sequence length="444" mass="49000">MAGKAGRTARKAGETATETAGDQVKDTAGKAAETGQGVAGKAAETGQGVAGKAAEAGEGVAGGLPMSRLVESAQGLLQAAGTRVLSSAGDKIEGLTGRLTDYVEHGGKSLMSAVTGSDKPGGFLGGALKGGLKGGLKGVMQKITGGGGGGGRGHEKVTNIVEALDVGAPRRLVYDQWTQFQDFPTFMKKVETVKQDSDEELTWKAQVFMSHRSWKATIIEQIPDQRIIWRSEGEKGRVDGAVTFHEITPDLTRVLVVLEYHPQGLFERTGNLWRAQGRRVRLELKHFRRHVMAHLLQNPDELEGWRGEIRDSEVVKDHETAVQEEQAEQGEQGEEEEEPEEPEEGERAEAEEPEGEEEEEPEEEEPEEEPEEEEEEEEEEPEEEEEEPEEEEEEEPEEEEPEEGEPEEEEPPRRPATARRRGTTSRRPAPEPERPVRRRRARSE</sequence>
<evidence type="ECO:0000259" key="2">
    <source>
        <dbReference type="Pfam" id="PF03364"/>
    </source>
</evidence>
<feature type="compositionally biased region" description="Acidic residues" evidence="1">
    <location>
        <begin position="325"/>
        <end position="344"/>
    </location>
</feature>
<feature type="region of interest" description="Disordered" evidence="1">
    <location>
        <begin position="314"/>
        <end position="444"/>
    </location>
</feature>
<evidence type="ECO:0000313" key="4">
    <source>
        <dbReference type="Proteomes" id="UP001212498"/>
    </source>
</evidence>
<reference evidence="3 4" key="1">
    <citation type="submission" date="2022-11" db="EMBL/GenBank/DDBJ databases">
        <title>Nonomuraea corallina sp. nov., a new species of the genus Nonomuraea isolated from sea side sediment in Thai sea.</title>
        <authorList>
            <person name="Ngamcharungchit C."/>
            <person name="Matsumoto A."/>
            <person name="Suriyachadkun C."/>
            <person name="Panbangred W."/>
            <person name="Inahashi Y."/>
            <person name="Intra B."/>
        </authorList>
    </citation>
    <scope>NUCLEOTIDE SEQUENCE [LARGE SCALE GENOMIC DNA]</scope>
    <source>
        <strain evidence="3 4">DSM 43553</strain>
    </source>
</reference>
<dbReference type="InterPro" id="IPR023393">
    <property type="entry name" value="START-like_dom_sf"/>
</dbReference>
<organism evidence="3 4">
    <name type="scientific">Nonomuraea ferruginea</name>
    <dbReference type="NCBI Taxonomy" id="46174"/>
    <lineage>
        <taxon>Bacteria</taxon>
        <taxon>Bacillati</taxon>
        <taxon>Actinomycetota</taxon>
        <taxon>Actinomycetes</taxon>
        <taxon>Streptosporangiales</taxon>
        <taxon>Streptosporangiaceae</taxon>
        <taxon>Nonomuraea</taxon>
    </lineage>
</organism>
<gene>
    <name evidence="3" type="ORF">OUY24_32975</name>
</gene>
<dbReference type="PANTHER" id="PTHR33824:SF7">
    <property type="entry name" value="POLYKETIDE CYCLASE_DEHYDRASE AND LIPID TRANSPORT SUPERFAMILY PROTEIN"/>
    <property type="match status" value="1"/>
</dbReference>